<organism evidence="3 4">
    <name type="scientific">Nakamurella antarctica</name>
    <dbReference type="NCBI Taxonomy" id="1902245"/>
    <lineage>
        <taxon>Bacteria</taxon>
        <taxon>Bacillati</taxon>
        <taxon>Actinomycetota</taxon>
        <taxon>Actinomycetes</taxon>
        <taxon>Nakamurellales</taxon>
        <taxon>Nakamurellaceae</taxon>
        <taxon>Nakamurella</taxon>
    </lineage>
</organism>
<evidence type="ECO:0000259" key="2">
    <source>
        <dbReference type="Pfam" id="PF02517"/>
    </source>
</evidence>
<accession>A0A3G8ZN24</accession>
<name>A0A3G8ZN24_9ACTN</name>
<dbReference type="AlphaFoldDB" id="A0A3G8ZN24"/>
<dbReference type="GO" id="GO:0004175">
    <property type="term" value="F:endopeptidase activity"/>
    <property type="evidence" value="ECO:0007669"/>
    <property type="project" value="UniProtKB-ARBA"/>
</dbReference>
<dbReference type="Pfam" id="PF02517">
    <property type="entry name" value="Rce1-like"/>
    <property type="match status" value="1"/>
</dbReference>
<keyword evidence="3" id="KW-0645">Protease</keyword>
<keyword evidence="4" id="KW-1185">Reference proteome</keyword>
<reference evidence="3 4" key="1">
    <citation type="submission" date="2018-11" db="EMBL/GenBank/DDBJ databases">
        <authorList>
            <person name="Da X."/>
        </authorList>
    </citation>
    <scope>NUCLEOTIDE SEQUENCE [LARGE SCALE GENOMIC DNA]</scope>
    <source>
        <strain evidence="3 4">S14-144</strain>
    </source>
</reference>
<feature type="transmembrane region" description="Helical" evidence="1">
    <location>
        <begin position="144"/>
        <end position="164"/>
    </location>
</feature>
<evidence type="ECO:0000313" key="3">
    <source>
        <dbReference type="EMBL" id="AZI58195.1"/>
    </source>
</evidence>
<dbReference type="EMBL" id="CP034170">
    <property type="protein sequence ID" value="AZI58195.1"/>
    <property type="molecule type" value="Genomic_DNA"/>
</dbReference>
<keyword evidence="3" id="KW-0482">Metalloprotease</keyword>
<feature type="transmembrane region" description="Helical" evidence="1">
    <location>
        <begin position="184"/>
        <end position="210"/>
    </location>
</feature>
<gene>
    <name evidence="3" type="ORF">EH165_08650</name>
</gene>
<feature type="transmembrane region" description="Helical" evidence="1">
    <location>
        <begin position="66"/>
        <end position="91"/>
    </location>
</feature>
<dbReference type="RefSeq" id="WP_124799104.1">
    <property type="nucleotide sequence ID" value="NZ_CP034170.1"/>
</dbReference>
<proteinExistence type="predicted"/>
<dbReference type="Proteomes" id="UP000268084">
    <property type="component" value="Chromosome"/>
</dbReference>
<feature type="transmembrane region" description="Helical" evidence="1">
    <location>
        <begin position="103"/>
        <end position="124"/>
    </location>
</feature>
<dbReference type="KEGG" id="nak:EH165_08650"/>
<sequence>MTTRSGPTWVERARRIVAPALIDVVDRDHAQSDRAFHRRRVVSALTLVVGATLLGISLAVRPGDAAFYPLALGLAAVWVVGGFASGPLHLGWMPFRGSLRRPVITPITLGLVAGAIFIIGALLVRQIPVLRDYTQEVLDHAKYGSLWLVAIITVANGIAEEIFFRGALYAAIGRRYPVKISALIYALTTCASGNPMLVFAALLLGIVLGLQRRASGGILGPVLTHITWSMAMLFLLPPLFSGF</sequence>
<dbReference type="InterPro" id="IPR003675">
    <property type="entry name" value="Rce1/LyrA-like_dom"/>
</dbReference>
<feature type="transmembrane region" description="Helical" evidence="1">
    <location>
        <begin position="222"/>
        <end position="240"/>
    </location>
</feature>
<keyword evidence="1" id="KW-0812">Transmembrane</keyword>
<feature type="transmembrane region" description="Helical" evidence="1">
    <location>
        <begin position="41"/>
        <end position="60"/>
    </location>
</feature>
<protein>
    <submittedName>
        <fullName evidence="3">CPBP family intramembrane metalloprotease</fullName>
    </submittedName>
</protein>
<keyword evidence="3" id="KW-0378">Hydrolase</keyword>
<dbReference type="GO" id="GO:0006508">
    <property type="term" value="P:proteolysis"/>
    <property type="evidence" value="ECO:0007669"/>
    <property type="project" value="UniProtKB-KW"/>
</dbReference>
<evidence type="ECO:0000256" key="1">
    <source>
        <dbReference type="SAM" id="Phobius"/>
    </source>
</evidence>
<keyword evidence="1" id="KW-1133">Transmembrane helix</keyword>
<reference evidence="3 4" key="2">
    <citation type="submission" date="2018-12" db="EMBL/GenBank/DDBJ databases">
        <title>Nakamurella antarcticus sp. nov., isolated from Antarctica South Shetland Islands soil.</title>
        <authorList>
            <person name="Peng F."/>
        </authorList>
    </citation>
    <scope>NUCLEOTIDE SEQUENCE [LARGE SCALE GENOMIC DNA]</scope>
    <source>
        <strain evidence="3 4">S14-144</strain>
    </source>
</reference>
<feature type="domain" description="CAAX prenyl protease 2/Lysostaphin resistance protein A-like" evidence="2">
    <location>
        <begin position="145"/>
        <end position="229"/>
    </location>
</feature>
<keyword evidence="1" id="KW-0472">Membrane</keyword>
<dbReference type="GO" id="GO:0080120">
    <property type="term" value="P:CAAX-box protein maturation"/>
    <property type="evidence" value="ECO:0007669"/>
    <property type="project" value="UniProtKB-ARBA"/>
</dbReference>
<dbReference type="GO" id="GO:0008237">
    <property type="term" value="F:metallopeptidase activity"/>
    <property type="evidence" value="ECO:0007669"/>
    <property type="project" value="UniProtKB-KW"/>
</dbReference>
<evidence type="ECO:0000313" key="4">
    <source>
        <dbReference type="Proteomes" id="UP000268084"/>
    </source>
</evidence>
<dbReference type="OrthoDB" id="4407663at2"/>